<comment type="caution">
    <text evidence="2">The sequence shown here is derived from an EMBL/GenBank/DDBJ whole genome shotgun (WGS) entry which is preliminary data.</text>
</comment>
<protein>
    <submittedName>
        <fullName evidence="2">Uncharacterized protein</fullName>
    </submittedName>
</protein>
<organism evidence="2 3">
    <name type="scientific">Streptomyces yokosukanensis</name>
    <dbReference type="NCBI Taxonomy" id="67386"/>
    <lineage>
        <taxon>Bacteria</taxon>
        <taxon>Bacillati</taxon>
        <taxon>Actinomycetota</taxon>
        <taxon>Actinomycetes</taxon>
        <taxon>Kitasatosporales</taxon>
        <taxon>Streptomycetaceae</taxon>
        <taxon>Streptomyces</taxon>
    </lineage>
</organism>
<evidence type="ECO:0000313" key="2">
    <source>
        <dbReference type="EMBL" id="KUN07169.1"/>
    </source>
</evidence>
<proteinExistence type="predicted"/>
<feature type="compositionally biased region" description="Low complexity" evidence="1">
    <location>
        <begin position="31"/>
        <end position="48"/>
    </location>
</feature>
<sequence>MLNRIRRAVSLTRARYAPKGRHRRPLTSSRPTATAGPAAPGDGLAATLGQAPDTEYRADLLSGEDNALVRPYVLAWEKRVRPRAVVVASRLSTEAWSALAGVS</sequence>
<feature type="region of interest" description="Disordered" evidence="1">
    <location>
        <begin position="9"/>
        <end position="48"/>
    </location>
</feature>
<dbReference type="OrthoDB" id="4247549at2"/>
<dbReference type="STRING" id="67386.AQI95_11520"/>
<feature type="compositionally biased region" description="Basic residues" evidence="1">
    <location>
        <begin position="16"/>
        <end position="25"/>
    </location>
</feature>
<dbReference type="EMBL" id="LMWN01000013">
    <property type="protein sequence ID" value="KUN07169.1"/>
    <property type="molecule type" value="Genomic_DNA"/>
</dbReference>
<dbReference type="AlphaFoldDB" id="A0A124HGJ1"/>
<gene>
    <name evidence="2" type="ORF">AQI95_11520</name>
</gene>
<reference evidence="2 3" key="1">
    <citation type="submission" date="2015-10" db="EMBL/GenBank/DDBJ databases">
        <title>Draft genome sequence of Streptomyces yokosukanensis DSM 40224, type strain for the species Streptomyces yokosukanensis.</title>
        <authorList>
            <person name="Ruckert C."/>
            <person name="Winkler A."/>
            <person name="Kalinowski J."/>
            <person name="Kampfer P."/>
            <person name="Glaeser S."/>
        </authorList>
    </citation>
    <scope>NUCLEOTIDE SEQUENCE [LARGE SCALE GENOMIC DNA]</scope>
    <source>
        <strain evidence="2 3">DSM 40224</strain>
    </source>
</reference>
<evidence type="ECO:0000256" key="1">
    <source>
        <dbReference type="SAM" id="MobiDB-lite"/>
    </source>
</evidence>
<keyword evidence="3" id="KW-1185">Reference proteome</keyword>
<evidence type="ECO:0000313" key="3">
    <source>
        <dbReference type="Proteomes" id="UP000053127"/>
    </source>
</evidence>
<dbReference type="Proteomes" id="UP000053127">
    <property type="component" value="Unassembled WGS sequence"/>
</dbReference>
<accession>A0A124HGJ1</accession>
<name>A0A124HGJ1_9ACTN</name>